<dbReference type="EC" id="1.-.-.-" evidence="2"/>
<dbReference type="RefSeq" id="WP_204979566.1">
    <property type="nucleotide sequence ID" value="NZ_JBHTII010000002.1"/>
</dbReference>
<accession>A0ABW3AM29</accession>
<dbReference type="InterPro" id="IPR002937">
    <property type="entry name" value="Amino_oxidase"/>
</dbReference>
<dbReference type="InterPro" id="IPR036188">
    <property type="entry name" value="FAD/NAD-bd_sf"/>
</dbReference>
<name>A0ABW3AM29_9MICO</name>
<keyword evidence="2" id="KW-0560">Oxidoreductase</keyword>
<gene>
    <name evidence="2" type="ORF">ACFQ0P_15670</name>
</gene>
<organism evidence="2 3">
    <name type="scientific">Microbacterium insulae</name>
    <dbReference type="NCBI Taxonomy" id="483014"/>
    <lineage>
        <taxon>Bacteria</taxon>
        <taxon>Bacillati</taxon>
        <taxon>Actinomycetota</taxon>
        <taxon>Actinomycetes</taxon>
        <taxon>Micrococcales</taxon>
        <taxon>Microbacteriaceae</taxon>
        <taxon>Microbacterium</taxon>
    </lineage>
</organism>
<dbReference type="PANTHER" id="PTHR42841">
    <property type="entry name" value="AMINE OXIDASE"/>
    <property type="match status" value="1"/>
</dbReference>
<dbReference type="EMBL" id="JBHTII010000002">
    <property type="protein sequence ID" value="MFD0791835.1"/>
    <property type="molecule type" value="Genomic_DNA"/>
</dbReference>
<feature type="domain" description="Amine oxidase" evidence="1">
    <location>
        <begin position="13"/>
        <end position="411"/>
    </location>
</feature>
<reference evidence="3" key="1">
    <citation type="journal article" date="2019" name="Int. J. Syst. Evol. Microbiol.">
        <title>The Global Catalogue of Microorganisms (GCM) 10K type strain sequencing project: providing services to taxonomists for standard genome sequencing and annotation.</title>
        <authorList>
            <consortium name="The Broad Institute Genomics Platform"/>
            <consortium name="The Broad Institute Genome Sequencing Center for Infectious Disease"/>
            <person name="Wu L."/>
            <person name="Ma J."/>
        </authorList>
    </citation>
    <scope>NUCLEOTIDE SEQUENCE [LARGE SCALE GENOMIC DNA]</scope>
    <source>
        <strain evidence="3">CCUG 54523</strain>
    </source>
</reference>
<dbReference type="SUPFAM" id="SSF51905">
    <property type="entry name" value="FAD/NAD(P)-binding domain"/>
    <property type="match status" value="1"/>
</dbReference>
<comment type="caution">
    <text evidence="2">The sequence shown here is derived from an EMBL/GenBank/DDBJ whole genome shotgun (WGS) entry which is preliminary data.</text>
</comment>
<evidence type="ECO:0000313" key="2">
    <source>
        <dbReference type="EMBL" id="MFD0791835.1"/>
    </source>
</evidence>
<protein>
    <submittedName>
        <fullName evidence="2">NAD(P)/FAD-dependent oxidoreductase</fullName>
        <ecNumber evidence="2">1.-.-.-</ecNumber>
    </submittedName>
</protein>
<proteinExistence type="predicted"/>
<dbReference type="Gene3D" id="3.50.50.60">
    <property type="entry name" value="FAD/NAD(P)-binding domain"/>
    <property type="match status" value="2"/>
</dbReference>
<evidence type="ECO:0000313" key="3">
    <source>
        <dbReference type="Proteomes" id="UP001597055"/>
    </source>
</evidence>
<evidence type="ECO:0000259" key="1">
    <source>
        <dbReference type="Pfam" id="PF01593"/>
    </source>
</evidence>
<dbReference type="Proteomes" id="UP001597055">
    <property type="component" value="Unassembled WGS sequence"/>
</dbReference>
<keyword evidence="3" id="KW-1185">Reference proteome</keyword>
<sequence length="417" mass="44855">MQTHDVVVIGAGLAGLRCAAELAARGREVVVLEAADRVGGRQRTDRVDGFTLDRGFHVLNTVYPAVRTSVEVDRLAVRKLPAAVRVRRTDGSMATVAHPLQQPHLLPATLASGLLTPRDLVGLVRWLGPIALRPRAAVTRTDRTVDEAWDAAGLTGSLRTELLSPFFSGVLADASESTSDTYVRLLARSFLPAAAGLPREGIGALPKALAWRAHAAGADIRVGRAVSRLRRRENRWEVRALGEGRLLARDVVVAVGADSLDVLVDIPVPATRGLQTWWFAATEPPETGVLTLDGTRDGPIVNSLAISATVPEAAPRGRHLIQATCLWAPERVATEREVRAQLSRMWGRASTTWELLRRDDIPHALPALPPPMRRPSPARIGDGLYIAGDHRETPSIQGALFSGMRAATSVLGTPIRG</sequence>
<dbReference type="Pfam" id="PF01593">
    <property type="entry name" value="Amino_oxidase"/>
    <property type="match status" value="1"/>
</dbReference>
<dbReference type="GO" id="GO:0016491">
    <property type="term" value="F:oxidoreductase activity"/>
    <property type="evidence" value="ECO:0007669"/>
    <property type="project" value="UniProtKB-KW"/>
</dbReference>